<evidence type="ECO:0000256" key="1">
    <source>
        <dbReference type="SAM" id="MobiDB-lite"/>
    </source>
</evidence>
<organism evidence="3 4">
    <name type="scientific">Coccomyxa viridis</name>
    <dbReference type="NCBI Taxonomy" id="1274662"/>
    <lineage>
        <taxon>Eukaryota</taxon>
        <taxon>Viridiplantae</taxon>
        <taxon>Chlorophyta</taxon>
        <taxon>core chlorophytes</taxon>
        <taxon>Trebouxiophyceae</taxon>
        <taxon>Trebouxiophyceae incertae sedis</taxon>
        <taxon>Coccomyxaceae</taxon>
        <taxon>Coccomyxa</taxon>
    </lineage>
</organism>
<evidence type="ECO:0000256" key="2">
    <source>
        <dbReference type="SAM" id="SignalP"/>
    </source>
</evidence>
<proteinExistence type="predicted"/>
<reference evidence="3 4" key="1">
    <citation type="submission" date="2024-06" db="EMBL/GenBank/DDBJ databases">
        <authorList>
            <person name="Kraege A."/>
            <person name="Thomma B."/>
        </authorList>
    </citation>
    <scope>NUCLEOTIDE SEQUENCE [LARGE SCALE GENOMIC DNA]</scope>
</reference>
<protein>
    <submittedName>
        <fullName evidence="3">G6143 protein</fullName>
    </submittedName>
</protein>
<keyword evidence="4" id="KW-1185">Reference proteome</keyword>
<comment type="caution">
    <text evidence="3">The sequence shown here is derived from an EMBL/GenBank/DDBJ whole genome shotgun (WGS) entry which is preliminary data.</text>
</comment>
<feature type="chain" id="PRO_5045595332" evidence="2">
    <location>
        <begin position="28"/>
        <end position="101"/>
    </location>
</feature>
<gene>
    <name evidence="3" type="primary">g6143</name>
    <name evidence="3" type="ORF">VP750_LOCUS5263</name>
</gene>
<evidence type="ECO:0000313" key="3">
    <source>
        <dbReference type="EMBL" id="CAL5223604.1"/>
    </source>
</evidence>
<name>A0ABP1FWZ9_9CHLO</name>
<keyword evidence="2" id="KW-0732">Signal</keyword>
<dbReference type="EMBL" id="CAXHTA020000009">
    <property type="protein sequence ID" value="CAL5223604.1"/>
    <property type="molecule type" value="Genomic_DNA"/>
</dbReference>
<dbReference type="Proteomes" id="UP001497392">
    <property type="component" value="Unassembled WGS sequence"/>
</dbReference>
<evidence type="ECO:0000313" key="4">
    <source>
        <dbReference type="Proteomes" id="UP001497392"/>
    </source>
</evidence>
<accession>A0ABP1FWZ9</accession>
<feature type="signal peptide" evidence="2">
    <location>
        <begin position="1"/>
        <end position="27"/>
    </location>
</feature>
<feature type="region of interest" description="Disordered" evidence="1">
    <location>
        <begin position="79"/>
        <end position="101"/>
    </location>
</feature>
<sequence>MMGSRRCLGLALAGLYLSCLLVVSGHAAVESVTATHVMHSSEKPMAEILYAYMDKLLTVARFLENATAVVGPPPLPKAPSDVVGSPAHKGHPDMAAAQYTY</sequence>